<accession>A0A1F6AWM0</accession>
<dbReference type="GO" id="GO:0099621">
    <property type="term" value="F:undecaprenyl-phosphate 4-deoxy-4-formamido-L-arabinose transferase activity"/>
    <property type="evidence" value="ECO:0007669"/>
    <property type="project" value="TreeGrafter"/>
</dbReference>
<protein>
    <recommendedName>
        <fullName evidence="8">Glycosyltransferase 2-like domain-containing protein</fullName>
    </recommendedName>
</protein>
<dbReference type="InterPro" id="IPR001173">
    <property type="entry name" value="Glyco_trans_2-like"/>
</dbReference>
<evidence type="ECO:0000256" key="7">
    <source>
        <dbReference type="ARBA" id="ARBA00023136"/>
    </source>
</evidence>
<dbReference type="Gene3D" id="3.90.550.10">
    <property type="entry name" value="Spore Coat Polysaccharide Biosynthesis Protein SpsA, Chain A"/>
    <property type="match status" value="1"/>
</dbReference>
<dbReference type="Pfam" id="PF00535">
    <property type="entry name" value="Glycos_transf_2"/>
    <property type="match status" value="1"/>
</dbReference>
<dbReference type="Proteomes" id="UP000176409">
    <property type="component" value="Unassembled WGS sequence"/>
</dbReference>
<dbReference type="GO" id="GO:0009103">
    <property type="term" value="P:lipopolysaccharide biosynthetic process"/>
    <property type="evidence" value="ECO:0007669"/>
    <property type="project" value="UniProtKB-KW"/>
</dbReference>
<dbReference type="EMBL" id="MFJZ01000058">
    <property type="protein sequence ID" value="OGG29085.1"/>
    <property type="molecule type" value="Genomic_DNA"/>
</dbReference>
<evidence type="ECO:0000256" key="2">
    <source>
        <dbReference type="ARBA" id="ARBA00022676"/>
    </source>
</evidence>
<evidence type="ECO:0000313" key="9">
    <source>
        <dbReference type="EMBL" id="OGG29085.1"/>
    </source>
</evidence>
<reference evidence="9 10" key="1">
    <citation type="journal article" date="2016" name="Nat. Commun.">
        <title>Thousands of microbial genomes shed light on interconnected biogeochemical processes in an aquifer system.</title>
        <authorList>
            <person name="Anantharaman K."/>
            <person name="Brown C.T."/>
            <person name="Hug L.A."/>
            <person name="Sharon I."/>
            <person name="Castelle C.J."/>
            <person name="Probst A.J."/>
            <person name="Thomas B.C."/>
            <person name="Singh A."/>
            <person name="Wilkins M.J."/>
            <person name="Karaoz U."/>
            <person name="Brodie E.L."/>
            <person name="Williams K.H."/>
            <person name="Hubbard S.S."/>
            <person name="Banfield J.F."/>
        </authorList>
    </citation>
    <scope>NUCLEOTIDE SEQUENCE [LARGE SCALE GENOMIC DNA]</scope>
</reference>
<dbReference type="SUPFAM" id="SSF53448">
    <property type="entry name" value="Nucleotide-diphospho-sugar transferases"/>
    <property type="match status" value="1"/>
</dbReference>
<dbReference type="STRING" id="1798396.A2973_00590"/>
<name>A0A1F6AWM0_9BACT</name>
<dbReference type="GO" id="GO:0005886">
    <property type="term" value="C:plasma membrane"/>
    <property type="evidence" value="ECO:0007669"/>
    <property type="project" value="TreeGrafter"/>
</dbReference>
<dbReference type="CDD" id="cd04179">
    <property type="entry name" value="DPM_DPG-synthase_like"/>
    <property type="match status" value="1"/>
</dbReference>
<keyword evidence="4" id="KW-0812">Transmembrane</keyword>
<evidence type="ECO:0000259" key="8">
    <source>
        <dbReference type="Pfam" id="PF00535"/>
    </source>
</evidence>
<dbReference type="PANTHER" id="PTHR48090">
    <property type="entry name" value="UNDECAPRENYL-PHOSPHATE 4-DEOXY-4-FORMAMIDO-L-ARABINOSE TRANSFERASE-RELATED"/>
    <property type="match status" value="1"/>
</dbReference>
<gene>
    <name evidence="9" type="ORF">A2973_00590</name>
</gene>
<keyword evidence="6" id="KW-1133">Transmembrane helix</keyword>
<evidence type="ECO:0000313" key="10">
    <source>
        <dbReference type="Proteomes" id="UP000176409"/>
    </source>
</evidence>
<dbReference type="InterPro" id="IPR029044">
    <property type="entry name" value="Nucleotide-diphossugar_trans"/>
</dbReference>
<dbReference type="InterPro" id="IPR050256">
    <property type="entry name" value="Glycosyltransferase_2"/>
</dbReference>
<keyword evidence="5" id="KW-0448">Lipopolysaccharide biosynthesis</keyword>
<sequence length="253" mass="29024">MRKHIPGSRYDLSLVIACYNEEGFLRESVGKIASVLDDSVFSYELIFIDDNSLDHTKEIIASLVKKTPRSRAVYHAVNEGRGEAIRDGIVLARGSVVGFIDIDLEVSPVYIPRFVRMILRNQADVVIGLRVYREGLLSLHRSVLSRGYSWLVRSMLGIPYKDTETGYKFFDRKCILPVLAKTTHKGWFWDTEIMALAYYQGLRVIETPVLFVRRFDKKSSVHLIRDTIHYFLNLLAFRKHLAVTHSSPVVSYP</sequence>
<dbReference type="AlphaFoldDB" id="A0A1F6AWM0"/>
<comment type="caution">
    <text evidence="9">The sequence shown here is derived from an EMBL/GenBank/DDBJ whole genome shotgun (WGS) entry which is preliminary data.</text>
</comment>
<evidence type="ECO:0000256" key="6">
    <source>
        <dbReference type="ARBA" id="ARBA00022989"/>
    </source>
</evidence>
<dbReference type="PANTHER" id="PTHR48090:SF3">
    <property type="entry name" value="UNDECAPRENYL-PHOSPHATE 4-DEOXY-4-FORMAMIDO-L-ARABINOSE TRANSFERASE"/>
    <property type="match status" value="1"/>
</dbReference>
<feature type="domain" description="Glycosyltransferase 2-like" evidence="8">
    <location>
        <begin position="13"/>
        <end position="135"/>
    </location>
</feature>
<evidence type="ECO:0000256" key="4">
    <source>
        <dbReference type="ARBA" id="ARBA00022692"/>
    </source>
</evidence>
<keyword evidence="3" id="KW-0808">Transferase</keyword>
<keyword evidence="2" id="KW-0328">Glycosyltransferase</keyword>
<organism evidence="9 10">
    <name type="scientific">Candidatus Gottesmanbacteria bacterium RIFCSPLOWO2_01_FULL_49_10</name>
    <dbReference type="NCBI Taxonomy" id="1798396"/>
    <lineage>
        <taxon>Bacteria</taxon>
        <taxon>Candidatus Gottesmaniibacteriota</taxon>
    </lineage>
</organism>
<keyword evidence="1" id="KW-1003">Cell membrane</keyword>
<evidence type="ECO:0000256" key="5">
    <source>
        <dbReference type="ARBA" id="ARBA00022985"/>
    </source>
</evidence>
<evidence type="ECO:0000256" key="3">
    <source>
        <dbReference type="ARBA" id="ARBA00022679"/>
    </source>
</evidence>
<proteinExistence type="predicted"/>
<keyword evidence="7" id="KW-0472">Membrane</keyword>
<evidence type="ECO:0000256" key="1">
    <source>
        <dbReference type="ARBA" id="ARBA00022475"/>
    </source>
</evidence>